<proteinExistence type="predicted"/>
<name>A0A6V2SER4_EMIHU</name>
<evidence type="ECO:0000313" key="2">
    <source>
        <dbReference type="EMBL" id="CAE0559153.1"/>
    </source>
</evidence>
<feature type="region of interest" description="Disordered" evidence="1">
    <location>
        <begin position="131"/>
        <end position="165"/>
    </location>
</feature>
<feature type="region of interest" description="Disordered" evidence="1">
    <location>
        <begin position="13"/>
        <end position="67"/>
    </location>
</feature>
<sequence length="198" mass="21074">MPPLPPRWLCAKDADSTRKAAPTITPSRSRTYVGGRRCQQDGQGGVDVGRASGVQEPSGAQQMGQRKKLRESCDAALRPLYAEGAAVCSELEPSAASAASASEHAPTAAVPQQMLPGPRFVWTVRVAAPCARRPVPSSAQSPSRQRHFQFPRSGRAAPPRSSPPLRLLGARVKLTEAEAQAAQRPADQRTFVVRYAGG</sequence>
<feature type="compositionally biased region" description="Low complexity" evidence="1">
    <location>
        <begin position="151"/>
        <end position="165"/>
    </location>
</feature>
<accession>A0A6V2SER4</accession>
<evidence type="ECO:0000256" key="1">
    <source>
        <dbReference type="SAM" id="MobiDB-lite"/>
    </source>
</evidence>
<gene>
    <name evidence="2" type="ORF">EHUX00137_LOCUS23400</name>
</gene>
<feature type="region of interest" description="Disordered" evidence="1">
    <location>
        <begin position="92"/>
        <end position="111"/>
    </location>
</feature>
<dbReference type="EMBL" id="HBIR01030221">
    <property type="protein sequence ID" value="CAE0559153.1"/>
    <property type="molecule type" value="Transcribed_RNA"/>
</dbReference>
<protein>
    <submittedName>
        <fullName evidence="2">Uncharacterized protein</fullName>
    </submittedName>
</protein>
<dbReference type="AlphaFoldDB" id="A0A6V2SER4"/>
<organism evidence="2">
    <name type="scientific">Emiliania huxleyi</name>
    <name type="common">Coccolithophore</name>
    <name type="synonym">Pontosphaera huxleyi</name>
    <dbReference type="NCBI Taxonomy" id="2903"/>
    <lineage>
        <taxon>Eukaryota</taxon>
        <taxon>Haptista</taxon>
        <taxon>Haptophyta</taxon>
        <taxon>Prymnesiophyceae</taxon>
        <taxon>Isochrysidales</taxon>
        <taxon>Noelaerhabdaceae</taxon>
        <taxon>Emiliania</taxon>
    </lineage>
</organism>
<feature type="compositionally biased region" description="Low complexity" evidence="1">
    <location>
        <begin position="92"/>
        <end position="109"/>
    </location>
</feature>
<reference evidence="2" key="1">
    <citation type="submission" date="2021-01" db="EMBL/GenBank/DDBJ databases">
        <authorList>
            <person name="Corre E."/>
            <person name="Pelletier E."/>
            <person name="Niang G."/>
            <person name="Scheremetjew M."/>
            <person name="Finn R."/>
            <person name="Kale V."/>
            <person name="Holt S."/>
            <person name="Cochrane G."/>
            <person name="Meng A."/>
            <person name="Brown T."/>
            <person name="Cohen L."/>
        </authorList>
    </citation>
    <scope>NUCLEOTIDE SEQUENCE</scope>
    <source>
        <strain evidence="2">379</strain>
    </source>
</reference>